<keyword evidence="6" id="KW-0067">ATP-binding</keyword>
<dbReference type="Pfam" id="PF01937">
    <property type="entry name" value="ARMT1-like_dom"/>
    <property type="match status" value="1"/>
</dbReference>
<evidence type="ECO:0000256" key="6">
    <source>
        <dbReference type="ARBA" id="ARBA00022840"/>
    </source>
</evidence>
<dbReference type="SUPFAM" id="SSF111321">
    <property type="entry name" value="AF1104-like"/>
    <property type="match status" value="1"/>
</dbReference>
<evidence type="ECO:0000256" key="5">
    <source>
        <dbReference type="ARBA" id="ARBA00022741"/>
    </source>
</evidence>
<feature type="compositionally biased region" description="Polar residues" evidence="12">
    <location>
        <begin position="39"/>
        <end position="49"/>
    </location>
</feature>
<evidence type="ECO:0000313" key="14">
    <source>
        <dbReference type="EMBL" id="KAF6207873.1"/>
    </source>
</evidence>
<keyword evidence="4" id="KW-0533">Nickel</keyword>
<evidence type="ECO:0000256" key="7">
    <source>
        <dbReference type="ARBA" id="ARBA00022993"/>
    </source>
</evidence>
<dbReference type="PANTHER" id="PTHR12280">
    <property type="entry name" value="PANTOTHENATE KINASE"/>
    <property type="match status" value="1"/>
</dbReference>
<dbReference type="InterPro" id="IPR036075">
    <property type="entry name" value="ARMT-1-like_metal-bd_sf"/>
</dbReference>
<comment type="caution">
    <text evidence="14">The sequence shown here is derived from an EMBL/GenBank/DDBJ whole genome shotgun (WGS) entry which is preliminary data.</text>
</comment>
<dbReference type="EMBL" id="WIXP02000007">
    <property type="protein sequence ID" value="KAF6207873.1"/>
    <property type="molecule type" value="Genomic_DNA"/>
</dbReference>
<evidence type="ECO:0000259" key="13">
    <source>
        <dbReference type="Pfam" id="PF01937"/>
    </source>
</evidence>
<evidence type="ECO:0000256" key="3">
    <source>
        <dbReference type="ARBA" id="ARBA00019490"/>
    </source>
</evidence>
<dbReference type="GO" id="GO:0005634">
    <property type="term" value="C:nucleus"/>
    <property type="evidence" value="ECO:0007669"/>
    <property type="project" value="TreeGrafter"/>
</dbReference>
<dbReference type="InterPro" id="IPR043129">
    <property type="entry name" value="ATPase_NBD"/>
</dbReference>
<evidence type="ECO:0000256" key="12">
    <source>
        <dbReference type="SAM" id="MobiDB-lite"/>
    </source>
</evidence>
<comment type="catalytic activity">
    <reaction evidence="9">
        <text>(R)-4'-phospho-S-sulfopantetheine + H2O = (R)-S-sulfopantetheine + phosphate</text>
        <dbReference type="Rhea" id="RHEA:68340"/>
        <dbReference type="ChEBI" id="CHEBI:15377"/>
        <dbReference type="ChEBI" id="CHEBI:43474"/>
        <dbReference type="ChEBI" id="CHEBI:177302"/>
        <dbReference type="ChEBI" id="CHEBI:177303"/>
    </reaction>
    <physiologicalReaction direction="left-to-right" evidence="9">
        <dbReference type="Rhea" id="RHEA:68341"/>
    </physiologicalReaction>
</comment>
<dbReference type="InterPro" id="IPR002791">
    <property type="entry name" value="ARMT1-like_metal-bd"/>
</dbReference>
<evidence type="ECO:0000256" key="11">
    <source>
        <dbReference type="ARBA" id="ARBA00046055"/>
    </source>
</evidence>
<dbReference type="Gene3D" id="3.40.50.10880">
    <property type="entry name" value="Uncharacterised protein PF01937, DUF89, domain 3"/>
    <property type="match status" value="1"/>
</dbReference>
<organism evidence="14 15">
    <name type="scientific">Apolygus lucorum</name>
    <name type="common">Small green plant bug</name>
    <name type="synonym">Lygocoris lucorum</name>
    <dbReference type="NCBI Taxonomy" id="248454"/>
    <lineage>
        <taxon>Eukaryota</taxon>
        <taxon>Metazoa</taxon>
        <taxon>Ecdysozoa</taxon>
        <taxon>Arthropoda</taxon>
        <taxon>Hexapoda</taxon>
        <taxon>Insecta</taxon>
        <taxon>Pterygota</taxon>
        <taxon>Neoptera</taxon>
        <taxon>Paraneoptera</taxon>
        <taxon>Hemiptera</taxon>
        <taxon>Heteroptera</taxon>
        <taxon>Panheteroptera</taxon>
        <taxon>Cimicomorpha</taxon>
        <taxon>Miridae</taxon>
        <taxon>Mirini</taxon>
        <taxon>Apolygus</taxon>
    </lineage>
</organism>
<protein>
    <recommendedName>
        <fullName evidence="3">4'-phosphopantetheine phosphatase</fullName>
    </recommendedName>
    <alternativeName>
        <fullName evidence="10">Inactive pantothenic acid kinase 4</fullName>
    </alternativeName>
</protein>
<dbReference type="GO" id="GO:0005829">
    <property type="term" value="C:cytosol"/>
    <property type="evidence" value="ECO:0007669"/>
    <property type="project" value="TreeGrafter"/>
</dbReference>
<dbReference type="OrthoDB" id="498611at2759"/>
<comment type="subunit">
    <text evidence="2">Homodimer. Interacts with PKM.</text>
</comment>
<evidence type="ECO:0000256" key="8">
    <source>
        <dbReference type="ARBA" id="ARBA00023074"/>
    </source>
</evidence>
<accession>A0A6A4JP50</accession>
<keyword evidence="8" id="KW-0944">Nitration</keyword>
<dbReference type="Proteomes" id="UP000466442">
    <property type="component" value="Unassembled WGS sequence"/>
</dbReference>
<feature type="domain" description="Damage-control phosphatase ARMT1-like metal-binding" evidence="13">
    <location>
        <begin position="583"/>
        <end position="834"/>
    </location>
</feature>
<keyword evidence="5" id="KW-0547">Nucleotide-binding</keyword>
<dbReference type="AlphaFoldDB" id="A0A6A4JP50"/>
<dbReference type="InterPro" id="IPR004567">
    <property type="entry name" value="Type_II_PanK"/>
</dbReference>
<sequence length="847" mass="96133">MPRRTKAEEKLEERLAPVEAAISAFRSQIDKLTQAVVRATTSQQATPSSPVVPRNHRSQTSEDVPTSTRFEEPTFSRPDERRGLKLSGIPKPEKLEESYSFAQFNDWRRRCVSAWAVHTDHSFKMDNLSAFQHLSDSHSLAFSIGYQTSSVSFYCKFEPKDLLNACNDLPKYKKGRIYSLKFATSELNAVLPLLSRFINRSFSRETQVILTGEAARENVSNIQETLKNSLILRDYSLCLVTGFFLLLKNIRDERMTIDFLNHPKYVFVNPHVSYDQYLLVSWNGKINYFSVKSETEFEKIGHSFFDSDYLMGIARGLLTVENFDELLKLAKLSKSYIKLIYSGYEYPAEVELLKETPNILDSLDERGATRDRSEVAWNLLWTWLNNIGQLAAMYANLHHIDKVVFVEGSSNDSLCNDILDISFRFSSMNSSKPLFLRHEGYLSSIGALMKNLALVQQKDFNYSWEENFFLGTGMYGKEISFSGTKFMQTVLDSVGTILTCCPLLADPEAYSPDLQNIYVKDEYRAYWIRCMEGNTTKSTERMLNDTCDNIVKAMVSHYSQQMLLRLQLLKDIPFVFGNLSMRIILDTLDQCSKELGLIGLYQKIKRSESRLALGLFLERVNTLDKLPAPDRHQELVTSVLIGNLFDWGSTEASALISSGKFGYKEAAETLPSRPWLYDDLDKWIERMEGPPHKKAMIFVDNFGFDLIIGILPFTRELLKRGTKIILCSNREPVLNDVTHSELIRVMKQVASIATVFNDALTAGDLVLMEVSKSSCCLDLGFIDTQIAEACKDVDLLVVDGMGRGIQTNLNATFNVDSLFLSVVKDTWFASTLGGQRLSPICKFTPAI</sequence>
<keyword evidence="15" id="KW-1185">Reference proteome</keyword>
<dbReference type="GO" id="GO:0005524">
    <property type="term" value="F:ATP binding"/>
    <property type="evidence" value="ECO:0007669"/>
    <property type="project" value="UniProtKB-KW"/>
</dbReference>
<gene>
    <name evidence="14" type="ORF">GE061_016322</name>
</gene>
<dbReference type="GO" id="GO:0004594">
    <property type="term" value="F:pantothenate kinase activity"/>
    <property type="evidence" value="ECO:0007669"/>
    <property type="project" value="TreeGrafter"/>
</dbReference>
<comment type="function">
    <text evidence="11">Phosphatase which shows a preference for 4'-phosphopantetheine and its oxidatively damaged forms (sulfonate or S-sulfonate), providing strong indirect evidence that the phosphatase activity pre-empts damage in the coenzyme A (CoA) pathway. Hydrolyzing excess 4'-phosphopantetheine could constitute a directed overflow mechanism to prevent its oxidation to the S-sulfonate, sulfonate, or other forms. Hydrolyzing 4'-phosphopantetheine sulfonate or S-sulfonate would forestall their conversion to inactive forms of CoA and acyl carrier protein. May play a role in the physiological regulation of CoA intracellular levels.</text>
</comment>
<dbReference type="PANTHER" id="PTHR12280:SF20">
    <property type="entry name" value="4'-PHOSPHOPANTETHEINE PHOSPHATASE"/>
    <property type="match status" value="1"/>
</dbReference>
<evidence type="ECO:0000256" key="9">
    <source>
        <dbReference type="ARBA" id="ARBA00029347"/>
    </source>
</evidence>
<reference evidence="14" key="1">
    <citation type="journal article" date="2021" name="Mol. Ecol. Resour.">
        <title>Apolygus lucorum genome provides insights into omnivorousness and mesophyll feeding.</title>
        <authorList>
            <person name="Liu Y."/>
            <person name="Liu H."/>
            <person name="Wang H."/>
            <person name="Huang T."/>
            <person name="Liu B."/>
            <person name="Yang B."/>
            <person name="Yin L."/>
            <person name="Li B."/>
            <person name="Zhang Y."/>
            <person name="Zhang S."/>
            <person name="Jiang F."/>
            <person name="Zhang X."/>
            <person name="Ren Y."/>
            <person name="Wang B."/>
            <person name="Wang S."/>
            <person name="Lu Y."/>
            <person name="Wu K."/>
            <person name="Fan W."/>
            <person name="Wang G."/>
        </authorList>
    </citation>
    <scope>NUCLEOTIDE SEQUENCE</scope>
    <source>
        <strain evidence="14">12Hb</strain>
    </source>
</reference>
<evidence type="ECO:0000256" key="10">
    <source>
        <dbReference type="ARBA" id="ARBA00032948"/>
    </source>
</evidence>
<evidence type="ECO:0000256" key="1">
    <source>
        <dbReference type="ARBA" id="ARBA00001967"/>
    </source>
</evidence>
<feature type="compositionally biased region" description="Basic and acidic residues" evidence="12">
    <location>
        <begin position="69"/>
        <end position="83"/>
    </location>
</feature>
<proteinExistence type="predicted"/>
<dbReference type="GO" id="GO:0015937">
    <property type="term" value="P:coenzyme A biosynthetic process"/>
    <property type="evidence" value="ECO:0007669"/>
    <property type="project" value="UniProtKB-KW"/>
</dbReference>
<evidence type="ECO:0000256" key="2">
    <source>
        <dbReference type="ARBA" id="ARBA00011388"/>
    </source>
</evidence>
<name>A0A6A4JP50_APOLU</name>
<dbReference type="Gene3D" id="3.30.420.40">
    <property type="match status" value="1"/>
</dbReference>
<feature type="region of interest" description="Disordered" evidence="12">
    <location>
        <begin position="39"/>
        <end position="87"/>
    </location>
</feature>
<evidence type="ECO:0000313" key="15">
    <source>
        <dbReference type="Proteomes" id="UP000466442"/>
    </source>
</evidence>
<comment type="cofactor">
    <cofactor evidence="1">
        <name>Ni(2+)</name>
        <dbReference type="ChEBI" id="CHEBI:49786"/>
    </cofactor>
</comment>
<keyword evidence="7" id="KW-0173">Coenzyme A biosynthesis</keyword>
<dbReference type="SUPFAM" id="SSF53067">
    <property type="entry name" value="Actin-like ATPase domain"/>
    <property type="match status" value="1"/>
</dbReference>
<dbReference type="Pfam" id="PF03630">
    <property type="entry name" value="Fumble"/>
    <property type="match status" value="1"/>
</dbReference>
<evidence type="ECO:0000256" key="4">
    <source>
        <dbReference type="ARBA" id="ARBA00022596"/>
    </source>
</evidence>